<name>A0ABQ7JIF0_9FUNG</name>
<comment type="caution">
    <text evidence="1">The sequence shown here is derived from an EMBL/GenBank/DDBJ whole genome shotgun (WGS) entry which is preliminary data.</text>
</comment>
<proteinExistence type="predicted"/>
<dbReference type="Proteomes" id="UP001194696">
    <property type="component" value="Unassembled WGS sequence"/>
</dbReference>
<feature type="non-terminal residue" evidence="1">
    <location>
        <position position="460"/>
    </location>
</feature>
<organism evidence="1 2">
    <name type="scientific">Linnemannia gamsii</name>
    <dbReference type="NCBI Taxonomy" id="64522"/>
    <lineage>
        <taxon>Eukaryota</taxon>
        <taxon>Fungi</taxon>
        <taxon>Fungi incertae sedis</taxon>
        <taxon>Mucoromycota</taxon>
        <taxon>Mortierellomycotina</taxon>
        <taxon>Mortierellomycetes</taxon>
        <taxon>Mortierellales</taxon>
        <taxon>Mortierellaceae</taxon>
        <taxon>Linnemannia</taxon>
    </lineage>
</organism>
<keyword evidence="2" id="KW-1185">Reference proteome</keyword>
<sequence length="460" mass="52147">MNGQFIRSLKGFYVEWLASFGQFSCVNLRELDVIGYVRSPEKRPKPVLIGTTSILSKTLGLFLQGHIVDEIDSNEYRGAGVLPMVGHQDDHLLGQMEKGTWKPDSIAPTDEAAISSFLYQYQEMRRANTRATEATPAYTPIPTSVASSSSQASTSGSMRLDCLPNLKKLVFDHSCIDKSVIAQWIPWFPALKDLTLFDSNIIQPLHFSQSLLNHCPLLSSLYISRTGREHCHNFTSLTCSLLLCTSRRGWSTVALVFQDEAEHLYPSTQLPLKDHASTLETLFLQGCYVNEYFVQEMLSTSPLLKHFAIIVASRGGDSIHPRFVSEAEWVCRDLKVFRVGFDMRRLEEQWPYNVPDHELYIPDIGANFEVQRVLYRQLGRLTKLQELIVGFIEDDELSSAYYPQNNRRSSIDLETSGGRQPSHATNLDNGLDLLKNLSQVRRVELPDLKARGFMRYEEAT</sequence>
<dbReference type="SUPFAM" id="SSF52047">
    <property type="entry name" value="RNI-like"/>
    <property type="match status" value="1"/>
</dbReference>
<gene>
    <name evidence="1" type="ORF">BGZ96_004144</name>
</gene>
<dbReference type="EMBL" id="JAAAIM010001979">
    <property type="protein sequence ID" value="KAG0274666.1"/>
    <property type="molecule type" value="Genomic_DNA"/>
</dbReference>
<accession>A0ABQ7JIF0</accession>
<dbReference type="InterPro" id="IPR032675">
    <property type="entry name" value="LRR_dom_sf"/>
</dbReference>
<evidence type="ECO:0000313" key="1">
    <source>
        <dbReference type="EMBL" id="KAG0274666.1"/>
    </source>
</evidence>
<dbReference type="Gene3D" id="3.80.10.10">
    <property type="entry name" value="Ribonuclease Inhibitor"/>
    <property type="match status" value="1"/>
</dbReference>
<reference evidence="1 2" key="1">
    <citation type="journal article" date="2020" name="Fungal Divers.">
        <title>Resolving the Mortierellaceae phylogeny through synthesis of multi-gene phylogenetics and phylogenomics.</title>
        <authorList>
            <person name="Vandepol N."/>
            <person name="Liber J."/>
            <person name="Desiro A."/>
            <person name="Na H."/>
            <person name="Kennedy M."/>
            <person name="Barry K."/>
            <person name="Grigoriev I.V."/>
            <person name="Miller A.N."/>
            <person name="O'Donnell K."/>
            <person name="Stajich J.E."/>
            <person name="Bonito G."/>
        </authorList>
    </citation>
    <scope>NUCLEOTIDE SEQUENCE [LARGE SCALE GENOMIC DNA]</scope>
    <source>
        <strain evidence="1 2">AD045</strain>
    </source>
</reference>
<evidence type="ECO:0000313" key="2">
    <source>
        <dbReference type="Proteomes" id="UP001194696"/>
    </source>
</evidence>
<protein>
    <submittedName>
        <fullName evidence="1">Uncharacterized protein</fullName>
    </submittedName>
</protein>